<accession>A0ABP2A1G2</accession>
<feature type="transmembrane region" description="Helical" evidence="7">
    <location>
        <begin position="227"/>
        <end position="247"/>
    </location>
</feature>
<evidence type="ECO:0000256" key="5">
    <source>
        <dbReference type="ARBA" id="ARBA00022989"/>
    </source>
</evidence>
<feature type="transmembrane region" description="Helical" evidence="7">
    <location>
        <begin position="187"/>
        <end position="207"/>
    </location>
</feature>
<name>A0ABP2A1G2_9HYPH</name>
<evidence type="ECO:0000313" key="10">
    <source>
        <dbReference type="Proteomes" id="UP000182178"/>
    </source>
</evidence>
<dbReference type="PANTHER" id="PTHR30151">
    <property type="entry name" value="ALKANE SULFONATE ABC TRANSPORTER-RELATED, MEMBRANE SUBUNIT"/>
    <property type="match status" value="1"/>
</dbReference>
<keyword evidence="10" id="KW-1185">Reference proteome</keyword>
<dbReference type="EMBL" id="CYHC01000003">
    <property type="protein sequence ID" value="CUA86890.1"/>
    <property type="molecule type" value="Genomic_DNA"/>
</dbReference>
<feature type="transmembrane region" description="Helical" evidence="7">
    <location>
        <begin position="137"/>
        <end position="158"/>
    </location>
</feature>
<dbReference type="PROSITE" id="PS50928">
    <property type="entry name" value="ABC_TM1"/>
    <property type="match status" value="1"/>
</dbReference>
<dbReference type="Gene3D" id="1.10.3720.10">
    <property type="entry name" value="MetI-like"/>
    <property type="match status" value="1"/>
</dbReference>
<gene>
    <name evidence="9" type="ORF">Ga0061061_10368</name>
</gene>
<dbReference type="SUPFAM" id="SSF161098">
    <property type="entry name" value="MetI-like"/>
    <property type="match status" value="1"/>
</dbReference>
<evidence type="ECO:0000256" key="2">
    <source>
        <dbReference type="ARBA" id="ARBA00022448"/>
    </source>
</evidence>
<feature type="transmembrane region" description="Helical" evidence="7">
    <location>
        <begin position="111"/>
        <end position="131"/>
    </location>
</feature>
<sequence length="280" mass="29072">MPASMRSDAKGVAAWFGRYLWSAWAGATGLLCLAAAWQMAHELYGAFILPDPLTTLATLADLATEPGFGAAVKETGLRALNGFMLAAGIGAAAGTVAGYSFAALRLMKPVVTFILGVPPISWIVLALIWFGASGGSAVATVVVAALPISFAGALEGVATRDRGLDAMARAFGAGPLRRFRDVTLPHLLSYLFAAWTTAIGTAWKVAVMAELLGNAGGVGGALARARALFDIPQVMALTVLVVLCALGSDHLVLQPLREAAERWRTAGQSGSVKQPWSVRP</sequence>
<keyword evidence="3" id="KW-1003">Cell membrane</keyword>
<comment type="caution">
    <text evidence="9">The sequence shown here is derived from an EMBL/GenBank/DDBJ whole genome shotgun (WGS) entry which is preliminary data.</text>
</comment>
<evidence type="ECO:0000256" key="1">
    <source>
        <dbReference type="ARBA" id="ARBA00004651"/>
    </source>
</evidence>
<evidence type="ECO:0000256" key="4">
    <source>
        <dbReference type="ARBA" id="ARBA00022692"/>
    </source>
</evidence>
<dbReference type="PANTHER" id="PTHR30151:SF38">
    <property type="entry name" value="ALIPHATIC SULFONATES TRANSPORT PERMEASE PROTEIN SSUC-RELATED"/>
    <property type="match status" value="1"/>
</dbReference>
<organism evidence="9 10">
    <name type="scientific">Chelatococcus sambhunathii</name>
    <dbReference type="NCBI Taxonomy" id="363953"/>
    <lineage>
        <taxon>Bacteria</taxon>
        <taxon>Pseudomonadati</taxon>
        <taxon>Pseudomonadota</taxon>
        <taxon>Alphaproteobacteria</taxon>
        <taxon>Hyphomicrobiales</taxon>
        <taxon>Chelatococcaceae</taxon>
        <taxon>Chelatococcus</taxon>
    </lineage>
</organism>
<reference evidence="9 10" key="1">
    <citation type="submission" date="2015-08" db="EMBL/GenBank/DDBJ databases">
        <authorList>
            <person name="Varghese N."/>
        </authorList>
    </citation>
    <scope>NUCLEOTIDE SEQUENCE [LARGE SCALE GENOMIC DNA]</scope>
    <source>
        <strain evidence="9 10">DSM 18167</strain>
    </source>
</reference>
<dbReference type="Pfam" id="PF00528">
    <property type="entry name" value="BPD_transp_1"/>
    <property type="match status" value="1"/>
</dbReference>
<evidence type="ECO:0000256" key="3">
    <source>
        <dbReference type="ARBA" id="ARBA00022475"/>
    </source>
</evidence>
<comment type="similarity">
    <text evidence="7">Belongs to the binding-protein-dependent transport system permease family.</text>
</comment>
<dbReference type="CDD" id="cd06261">
    <property type="entry name" value="TM_PBP2"/>
    <property type="match status" value="1"/>
</dbReference>
<keyword evidence="5 7" id="KW-1133">Transmembrane helix</keyword>
<feature type="domain" description="ABC transmembrane type-1" evidence="8">
    <location>
        <begin position="72"/>
        <end position="252"/>
    </location>
</feature>
<evidence type="ECO:0000259" key="8">
    <source>
        <dbReference type="PROSITE" id="PS50928"/>
    </source>
</evidence>
<dbReference type="InterPro" id="IPR000515">
    <property type="entry name" value="MetI-like"/>
</dbReference>
<keyword evidence="6 7" id="KW-0472">Membrane</keyword>
<keyword evidence="4 7" id="KW-0812">Transmembrane</keyword>
<feature type="transmembrane region" description="Helical" evidence="7">
    <location>
        <begin position="83"/>
        <end position="104"/>
    </location>
</feature>
<protein>
    <submittedName>
        <fullName evidence="9">ABC-type nitrate/sulfonate/bicarbonate transport system, permease component</fullName>
    </submittedName>
</protein>
<dbReference type="Proteomes" id="UP000182178">
    <property type="component" value="Unassembled WGS sequence"/>
</dbReference>
<evidence type="ECO:0000256" key="6">
    <source>
        <dbReference type="ARBA" id="ARBA00023136"/>
    </source>
</evidence>
<evidence type="ECO:0000256" key="7">
    <source>
        <dbReference type="RuleBase" id="RU363032"/>
    </source>
</evidence>
<evidence type="ECO:0000313" key="9">
    <source>
        <dbReference type="EMBL" id="CUA86890.1"/>
    </source>
</evidence>
<proteinExistence type="inferred from homology"/>
<keyword evidence="2 7" id="KW-0813">Transport</keyword>
<comment type="subcellular location">
    <subcellularLocation>
        <location evidence="1 7">Cell membrane</location>
        <topology evidence="1 7">Multi-pass membrane protein</topology>
    </subcellularLocation>
</comment>
<feature type="transmembrane region" description="Helical" evidence="7">
    <location>
        <begin position="21"/>
        <end position="40"/>
    </location>
</feature>
<dbReference type="InterPro" id="IPR035906">
    <property type="entry name" value="MetI-like_sf"/>
</dbReference>